<keyword evidence="5 6" id="KW-0472">Membrane</keyword>
<sequence length="322" mass="35096">MKIICGIFAILLLTAPYYCDAYVLSVLILAFYTAYVGQAWNLLLGFAGQLSFGHALYAGVGSYLAAGLFLQFGWSPWLTALPIMGLSGLLGASIGFLGFRFGVQGVYFTLLTIAFAECGRVIFDHWSLFGGAAGLFLPIDTVSNFWHLRGSISLFYYLFLGLVVAGFAVSWLFLKTRLGYFSQATRENEQAAQALGISTFWVKVKVMGLSASLTSLGGIFYAFYQNTLFPDQTLALSRSIELAMGTIVGGVGTLMGPIVGALILVPLGEVIQYVSGEEIVGIKNIFYGFCLLGIIMYIPKGIVPAFKGWRRKTKKTSDYFEK</sequence>
<dbReference type="PANTHER" id="PTHR30482:SF10">
    <property type="entry name" value="HIGH-AFFINITY BRANCHED-CHAIN AMINO ACID TRANSPORT PROTEIN BRAE"/>
    <property type="match status" value="1"/>
</dbReference>
<dbReference type="InterPro" id="IPR043428">
    <property type="entry name" value="LivM-like"/>
</dbReference>
<dbReference type="PANTHER" id="PTHR30482">
    <property type="entry name" value="HIGH-AFFINITY BRANCHED-CHAIN AMINO ACID TRANSPORT SYSTEM PERMEASE"/>
    <property type="match status" value="1"/>
</dbReference>
<evidence type="ECO:0000313" key="8">
    <source>
        <dbReference type="Proteomes" id="UP000293550"/>
    </source>
</evidence>
<evidence type="ECO:0000256" key="3">
    <source>
        <dbReference type="ARBA" id="ARBA00022692"/>
    </source>
</evidence>
<comment type="caution">
    <text evidence="7">The sequence shown here is derived from an EMBL/GenBank/DDBJ whole genome shotgun (WGS) entry which is preliminary data.</text>
</comment>
<keyword evidence="8" id="KW-1185">Reference proteome</keyword>
<gene>
    <name evidence="7" type="ORF">EQU50_01765</name>
</gene>
<feature type="transmembrane region" description="Helical" evidence="6">
    <location>
        <begin position="245"/>
        <end position="265"/>
    </location>
</feature>
<name>A0A4Q7DKA4_9PROT</name>
<dbReference type="AlphaFoldDB" id="A0A4Q7DKA4"/>
<evidence type="ECO:0000256" key="4">
    <source>
        <dbReference type="ARBA" id="ARBA00022989"/>
    </source>
</evidence>
<accession>A0A4Q7DKA4</accession>
<keyword evidence="2" id="KW-1003">Cell membrane</keyword>
<dbReference type="InterPro" id="IPR001851">
    <property type="entry name" value="ABC_transp_permease"/>
</dbReference>
<dbReference type="CDD" id="cd06581">
    <property type="entry name" value="TM_PBP1_LivM_like"/>
    <property type="match status" value="1"/>
</dbReference>
<reference evidence="7 8" key="1">
    <citation type="submission" date="2018-10" db="EMBL/GenBank/DDBJ databases">
        <title>An updated phylogeny of the Alphaproteobacteria reveals that the parasitic Rickettsiales and Holosporales have independent origins.</title>
        <authorList>
            <person name="Munoz-Gomez S.A."/>
            <person name="Hess S."/>
            <person name="Burger G."/>
            <person name="Lang B.F."/>
            <person name="Susko E."/>
            <person name="Slamovits C.H."/>
            <person name="Roger A.J."/>
        </authorList>
    </citation>
    <scope>NUCLEOTIDE SEQUENCE [LARGE SCALE GENOMIC DNA]</scope>
    <source>
        <strain evidence="7">HOLO01</strain>
    </source>
</reference>
<keyword evidence="4 6" id="KW-1133">Transmembrane helix</keyword>
<keyword evidence="3 6" id="KW-0812">Transmembrane</keyword>
<dbReference type="Pfam" id="PF02653">
    <property type="entry name" value="BPD_transp_2"/>
    <property type="match status" value="1"/>
</dbReference>
<feature type="transmembrane region" description="Helical" evidence="6">
    <location>
        <begin position="154"/>
        <end position="174"/>
    </location>
</feature>
<evidence type="ECO:0000256" key="2">
    <source>
        <dbReference type="ARBA" id="ARBA00022475"/>
    </source>
</evidence>
<protein>
    <submittedName>
        <fullName evidence="7">Branched-chain amino acid ABC transporter permease</fullName>
    </submittedName>
</protein>
<evidence type="ECO:0000313" key="7">
    <source>
        <dbReference type="EMBL" id="RZI46739.1"/>
    </source>
</evidence>
<dbReference type="GO" id="GO:0015658">
    <property type="term" value="F:branched-chain amino acid transmembrane transporter activity"/>
    <property type="evidence" value="ECO:0007669"/>
    <property type="project" value="InterPro"/>
</dbReference>
<dbReference type="RefSeq" id="WP_130153448.1">
    <property type="nucleotide sequence ID" value="NZ_SCFB01000003.1"/>
</dbReference>
<proteinExistence type="predicted"/>
<evidence type="ECO:0000256" key="1">
    <source>
        <dbReference type="ARBA" id="ARBA00004651"/>
    </source>
</evidence>
<organism evidence="7 8">
    <name type="scientific">Candidatus Finniella inopinata</name>
    <dbReference type="NCBI Taxonomy" id="1696036"/>
    <lineage>
        <taxon>Bacteria</taxon>
        <taxon>Pseudomonadati</taxon>
        <taxon>Pseudomonadota</taxon>
        <taxon>Alphaproteobacteria</taxon>
        <taxon>Holosporales</taxon>
        <taxon>Candidatus Paracaedibacteraceae</taxon>
        <taxon>Candidatus Finniella</taxon>
    </lineage>
</organism>
<dbReference type="GO" id="GO:0005886">
    <property type="term" value="C:plasma membrane"/>
    <property type="evidence" value="ECO:0007669"/>
    <property type="project" value="UniProtKB-SubCell"/>
</dbReference>
<dbReference type="EMBL" id="SCFB01000003">
    <property type="protein sequence ID" value="RZI46739.1"/>
    <property type="molecule type" value="Genomic_DNA"/>
</dbReference>
<feature type="transmembrane region" description="Helical" evidence="6">
    <location>
        <begin position="285"/>
        <end position="306"/>
    </location>
</feature>
<dbReference type="Proteomes" id="UP000293550">
    <property type="component" value="Unassembled WGS sequence"/>
</dbReference>
<evidence type="ECO:0000256" key="6">
    <source>
        <dbReference type="SAM" id="Phobius"/>
    </source>
</evidence>
<comment type="subcellular location">
    <subcellularLocation>
        <location evidence="1">Cell membrane</location>
        <topology evidence="1">Multi-pass membrane protein</topology>
    </subcellularLocation>
</comment>
<dbReference type="OrthoDB" id="9804361at2"/>
<feature type="transmembrane region" description="Helical" evidence="6">
    <location>
        <begin position="106"/>
        <end position="123"/>
    </location>
</feature>
<evidence type="ECO:0000256" key="5">
    <source>
        <dbReference type="ARBA" id="ARBA00023136"/>
    </source>
</evidence>
<feature type="transmembrane region" description="Helical" evidence="6">
    <location>
        <begin position="80"/>
        <end position="99"/>
    </location>
</feature>